<dbReference type="InterPro" id="IPR001977">
    <property type="entry name" value="Depp_CoAkinase"/>
</dbReference>
<evidence type="ECO:0000256" key="5">
    <source>
        <dbReference type="HAMAP-Rule" id="MF_00376"/>
    </source>
</evidence>
<dbReference type="SUPFAM" id="SSF52540">
    <property type="entry name" value="P-loop containing nucleoside triphosphate hydrolases"/>
    <property type="match status" value="1"/>
</dbReference>
<evidence type="ECO:0000313" key="7">
    <source>
        <dbReference type="EMBL" id="KFB72407.1"/>
    </source>
</evidence>
<dbReference type="PANTHER" id="PTHR10695">
    <property type="entry name" value="DEPHOSPHO-COA KINASE-RELATED"/>
    <property type="match status" value="1"/>
</dbReference>
<dbReference type="EMBL" id="JDVG02000392">
    <property type="protein sequence ID" value="KFB72407.1"/>
    <property type="molecule type" value="Genomic_DNA"/>
</dbReference>
<dbReference type="PANTHER" id="PTHR10695:SF46">
    <property type="entry name" value="BIFUNCTIONAL COENZYME A SYNTHASE-RELATED"/>
    <property type="match status" value="1"/>
</dbReference>
<evidence type="ECO:0000256" key="1">
    <source>
        <dbReference type="ARBA" id="ARBA00009018"/>
    </source>
</evidence>
<evidence type="ECO:0000313" key="8">
    <source>
        <dbReference type="Proteomes" id="UP000020077"/>
    </source>
</evidence>
<comment type="similarity">
    <text evidence="1 5">Belongs to the CoaE family.</text>
</comment>
<evidence type="ECO:0000256" key="6">
    <source>
        <dbReference type="NCBIfam" id="TIGR00152"/>
    </source>
</evidence>
<evidence type="ECO:0000256" key="3">
    <source>
        <dbReference type="ARBA" id="ARBA00022840"/>
    </source>
</evidence>
<keyword evidence="3 5" id="KW-0067">ATP-binding</keyword>
<comment type="caution">
    <text evidence="7">The sequence shown here is derived from an EMBL/GenBank/DDBJ whole genome shotgun (WGS) entry which is preliminary data.</text>
</comment>
<dbReference type="GO" id="GO:0005737">
    <property type="term" value="C:cytoplasm"/>
    <property type="evidence" value="ECO:0007669"/>
    <property type="project" value="UniProtKB-SubCell"/>
</dbReference>
<gene>
    <name evidence="5 7" type="primary">coaE</name>
    <name evidence="7" type="ORF">AW09_002417</name>
</gene>
<dbReference type="GO" id="GO:0004140">
    <property type="term" value="F:dephospho-CoA kinase activity"/>
    <property type="evidence" value="ECO:0007669"/>
    <property type="project" value="UniProtKB-UniRule"/>
</dbReference>
<dbReference type="GO" id="GO:0015937">
    <property type="term" value="P:coenzyme A biosynthetic process"/>
    <property type="evidence" value="ECO:0007669"/>
    <property type="project" value="UniProtKB-UniRule"/>
</dbReference>
<keyword evidence="2 5" id="KW-0547">Nucleotide-binding</keyword>
<dbReference type="UniPathway" id="UPA00241">
    <property type="reaction ID" value="UER00356"/>
</dbReference>
<organism evidence="7 8">
    <name type="scientific">Candidatus Accumulibacter phosphatis</name>
    <dbReference type="NCBI Taxonomy" id="327160"/>
    <lineage>
        <taxon>Bacteria</taxon>
        <taxon>Pseudomonadati</taxon>
        <taxon>Pseudomonadota</taxon>
        <taxon>Betaproteobacteria</taxon>
        <taxon>Candidatus Accumulibacter</taxon>
    </lineage>
</organism>
<accession>A0A080LUW3</accession>
<feature type="binding site" evidence="5">
    <location>
        <begin position="12"/>
        <end position="17"/>
    </location>
    <ligand>
        <name>ATP</name>
        <dbReference type="ChEBI" id="CHEBI:30616"/>
    </ligand>
</feature>
<dbReference type="Proteomes" id="UP000020077">
    <property type="component" value="Unassembled WGS sequence"/>
</dbReference>
<keyword evidence="5 7" id="KW-0808">Transferase</keyword>
<dbReference type="NCBIfam" id="TIGR00152">
    <property type="entry name" value="dephospho-CoA kinase"/>
    <property type="match status" value="1"/>
</dbReference>
<comment type="catalytic activity">
    <reaction evidence="5">
        <text>3'-dephospho-CoA + ATP = ADP + CoA + H(+)</text>
        <dbReference type="Rhea" id="RHEA:18245"/>
        <dbReference type="ChEBI" id="CHEBI:15378"/>
        <dbReference type="ChEBI" id="CHEBI:30616"/>
        <dbReference type="ChEBI" id="CHEBI:57287"/>
        <dbReference type="ChEBI" id="CHEBI:57328"/>
        <dbReference type="ChEBI" id="CHEBI:456216"/>
        <dbReference type="EC" id="2.7.1.24"/>
    </reaction>
</comment>
<dbReference type="GO" id="GO:0005524">
    <property type="term" value="F:ATP binding"/>
    <property type="evidence" value="ECO:0007669"/>
    <property type="project" value="UniProtKB-UniRule"/>
</dbReference>
<comment type="subcellular location">
    <subcellularLocation>
        <location evidence="5">Cytoplasm</location>
    </subcellularLocation>
</comment>
<keyword evidence="4 5" id="KW-0173">Coenzyme A biosynthesis</keyword>
<dbReference type="EC" id="2.7.1.24" evidence="5 6"/>
<proteinExistence type="inferred from homology"/>
<protein>
    <recommendedName>
        <fullName evidence="5 6">Dephospho-CoA kinase</fullName>
        <ecNumber evidence="5 6">2.7.1.24</ecNumber>
    </recommendedName>
    <alternativeName>
        <fullName evidence="5">Dephosphocoenzyme A kinase</fullName>
    </alternativeName>
</protein>
<dbReference type="Gene3D" id="3.40.50.300">
    <property type="entry name" value="P-loop containing nucleotide triphosphate hydrolases"/>
    <property type="match status" value="1"/>
</dbReference>
<keyword evidence="5 7" id="KW-0418">Kinase</keyword>
<comment type="pathway">
    <text evidence="5">Cofactor biosynthesis; coenzyme A biosynthesis; CoA from (R)-pantothenate: step 5/5.</text>
</comment>
<dbReference type="CDD" id="cd02022">
    <property type="entry name" value="DPCK"/>
    <property type="match status" value="1"/>
</dbReference>
<keyword evidence="5" id="KW-0963">Cytoplasm</keyword>
<reference evidence="7 8" key="1">
    <citation type="submission" date="2014-02" db="EMBL/GenBank/DDBJ databases">
        <title>Expanding our view of genomic diversity in Candidatus Accumulibacter clades.</title>
        <authorList>
            <person name="Skennerton C.T."/>
            <person name="Barr J.J."/>
            <person name="Slater F.R."/>
            <person name="Bond P.L."/>
            <person name="Tyson G.W."/>
        </authorList>
    </citation>
    <scope>NUCLEOTIDE SEQUENCE [LARGE SCALE GENOMIC DNA]</scope>
    <source>
        <strain evidence="8">BA-91</strain>
    </source>
</reference>
<dbReference type="HAMAP" id="MF_00376">
    <property type="entry name" value="Dephospho_CoA_kinase"/>
    <property type="match status" value="1"/>
</dbReference>
<dbReference type="Pfam" id="PF01121">
    <property type="entry name" value="CoaE"/>
    <property type="match status" value="1"/>
</dbReference>
<evidence type="ECO:0000256" key="2">
    <source>
        <dbReference type="ARBA" id="ARBA00022741"/>
    </source>
</evidence>
<name>A0A080LUW3_9PROT</name>
<evidence type="ECO:0000256" key="4">
    <source>
        <dbReference type="ARBA" id="ARBA00022993"/>
    </source>
</evidence>
<sequence>MSFIVGLTGGIGSGKSTVAELFVERGAALVDTDAIAHALTAPQGAAMAAIALAFGDSVLRADGALDRVAMRSLVFSDRSAKARLEAILHPLIREQSKARCAAATQAPYVLLVVPLLVETGGYRERADRVLVVDCDEAVQISRVMARSGIAAEAVRAIMATQASRLERRAAADDLVQNDGDLDALWPQVDVLHQHYLELARAKAHVGR</sequence>
<dbReference type="InterPro" id="IPR027417">
    <property type="entry name" value="P-loop_NTPase"/>
</dbReference>
<dbReference type="AlphaFoldDB" id="A0A080LUW3"/>
<comment type="function">
    <text evidence="5">Catalyzes the phosphorylation of the 3'-hydroxyl group of dephosphocoenzyme A to form coenzyme A.</text>
</comment>
<dbReference type="PROSITE" id="PS51219">
    <property type="entry name" value="DPCK"/>
    <property type="match status" value="1"/>
</dbReference>